<evidence type="ECO:0000313" key="2">
    <source>
        <dbReference type="EMBL" id="TEY44415.1"/>
    </source>
</evidence>
<gene>
    <name evidence="2" type="ORF">BOTCAL_0351g00120</name>
</gene>
<evidence type="ECO:0000256" key="1">
    <source>
        <dbReference type="SAM" id="Phobius"/>
    </source>
</evidence>
<organism evidence="2 3">
    <name type="scientific">Botryotinia calthae</name>
    <dbReference type="NCBI Taxonomy" id="38488"/>
    <lineage>
        <taxon>Eukaryota</taxon>
        <taxon>Fungi</taxon>
        <taxon>Dikarya</taxon>
        <taxon>Ascomycota</taxon>
        <taxon>Pezizomycotina</taxon>
        <taxon>Leotiomycetes</taxon>
        <taxon>Helotiales</taxon>
        <taxon>Sclerotiniaceae</taxon>
        <taxon>Botryotinia</taxon>
    </lineage>
</organism>
<name>A0A4Y8CSH0_9HELO</name>
<sequence length="120" mass="13276">MPTTPTPEQIQYMQEHIDDTLVPSMHISNGIMAGVATISVVMRFMARRMNASGIGKDDICLFVAYMLFVVYSAGLSYTSRFGEGKHILHLTNLRGFAIYCSSMLEFSQLGGFGIHYGQSV</sequence>
<dbReference type="AlphaFoldDB" id="A0A4Y8CSH0"/>
<feature type="transmembrane region" description="Helical" evidence="1">
    <location>
        <begin position="27"/>
        <end position="46"/>
    </location>
</feature>
<reference evidence="2 3" key="1">
    <citation type="submission" date="2017-11" db="EMBL/GenBank/DDBJ databases">
        <title>Comparative genomics of Botrytis spp.</title>
        <authorList>
            <person name="Valero-Jimenez C.A."/>
            <person name="Tapia P."/>
            <person name="Veloso J."/>
            <person name="Silva-Moreno E."/>
            <person name="Staats M."/>
            <person name="Valdes J.H."/>
            <person name="Van Kan J.A.L."/>
        </authorList>
    </citation>
    <scope>NUCLEOTIDE SEQUENCE [LARGE SCALE GENOMIC DNA]</scope>
    <source>
        <strain evidence="2 3">MUCL2830</strain>
    </source>
</reference>
<dbReference type="Proteomes" id="UP000297299">
    <property type="component" value="Unassembled WGS sequence"/>
</dbReference>
<evidence type="ECO:0000313" key="3">
    <source>
        <dbReference type="Proteomes" id="UP000297299"/>
    </source>
</evidence>
<dbReference type="OrthoDB" id="444631at2759"/>
<accession>A0A4Y8CSH0</accession>
<keyword evidence="1" id="KW-1133">Transmembrane helix</keyword>
<comment type="caution">
    <text evidence="2">The sequence shown here is derived from an EMBL/GenBank/DDBJ whole genome shotgun (WGS) entry which is preliminary data.</text>
</comment>
<keyword evidence="1" id="KW-0472">Membrane</keyword>
<keyword evidence="1" id="KW-0812">Transmembrane</keyword>
<dbReference type="EMBL" id="PHWZ01000350">
    <property type="protein sequence ID" value="TEY44415.1"/>
    <property type="molecule type" value="Genomic_DNA"/>
</dbReference>
<protein>
    <submittedName>
        <fullName evidence="2">Uncharacterized protein</fullName>
    </submittedName>
</protein>
<keyword evidence="3" id="KW-1185">Reference proteome</keyword>
<feature type="transmembrane region" description="Helical" evidence="1">
    <location>
        <begin position="58"/>
        <end position="76"/>
    </location>
</feature>
<proteinExistence type="predicted"/>